<gene>
    <name evidence="1" type="ORF">STAS_31185</name>
</gene>
<accession>A0A5A7RAM3</accession>
<dbReference type="OrthoDB" id="1933644at2759"/>
<name>A0A5A7RAM3_STRAF</name>
<reference evidence="2" key="1">
    <citation type="journal article" date="2019" name="Curr. Biol.">
        <title>Genome Sequence of Striga asiatica Provides Insight into the Evolution of Plant Parasitism.</title>
        <authorList>
            <person name="Yoshida S."/>
            <person name="Kim S."/>
            <person name="Wafula E.K."/>
            <person name="Tanskanen J."/>
            <person name="Kim Y.M."/>
            <person name="Honaas L."/>
            <person name="Yang Z."/>
            <person name="Spallek T."/>
            <person name="Conn C.E."/>
            <person name="Ichihashi Y."/>
            <person name="Cheong K."/>
            <person name="Cui S."/>
            <person name="Der J.P."/>
            <person name="Gundlach H."/>
            <person name="Jiao Y."/>
            <person name="Hori C."/>
            <person name="Ishida J.K."/>
            <person name="Kasahara H."/>
            <person name="Kiba T."/>
            <person name="Kim M.S."/>
            <person name="Koo N."/>
            <person name="Laohavisit A."/>
            <person name="Lee Y.H."/>
            <person name="Lumba S."/>
            <person name="McCourt P."/>
            <person name="Mortimer J.C."/>
            <person name="Mutuku J.M."/>
            <person name="Nomura T."/>
            <person name="Sasaki-Sekimoto Y."/>
            <person name="Seto Y."/>
            <person name="Wang Y."/>
            <person name="Wakatake T."/>
            <person name="Sakakibara H."/>
            <person name="Demura T."/>
            <person name="Yamaguchi S."/>
            <person name="Yoneyama K."/>
            <person name="Manabe R.I."/>
            <person name="Nelson D.C."/>
            <person name="Schulman A.H."/>
            <person name="Timko M.P."/>
            <person name="dePamphilis C.W."/>
            <person name="Choi D."/>
            <person name="Shirasu K."/>
        </authorList>
    </citation>
    <scope>NUCLEOTIDE SEQUENCE [LARGE SCALE GENOMIC DNA]</scope>
    <source>
        <strain evidence="2">cv. UVA1</strain>
    </source>
</reference>
<evidence type="ECO:0000313" key="2">
    <source>
        <dbReference type="Proteomes" id="UP000325081"/>
    </source>
</evidence>
<dbReference type="EMBL" id="BKCP01010626">
    <property type="protein sequence ID" value="GER53647.1"/>
    <property type="molecule type" value="Genomic_DNA"/>
</dbReference>
<keyword evidence="2" id="KW-1185">Reference proteome</keyword>
<organism evidence="1 2">
    <name type="scientific">Striga asiatica</name>
    <name type="common">Asiatic witchweed</name>
    <name type="synonym">Buchnera asiatica</name>
    <dbReference type="NCBI Taxonomy" id="4170"/>
    <lineage>
        <taxon>Eukaryota</taxon>
        <taxon>Viridiplantae</taxon>
        <taxon>Streptophyta</taxon>
        <taxon>Embryophyta</taxon>
        <taxon>Tracheophyta</taxon>
        <taxon>Spermatophyta</taxon>
        <taxon>Magnoliopsida</taxon>
        <taxon>eudicotyledons</taxon>
        <taxon>Gunneridae</taxon>
        <taxon>Pentapetalae</taxon>
        <taxon>asterids</taxon>
        <taxon>lamiids</taxon>
        <taxon>Lamiales</taxon>
        <taxon>Orobanchaceae</taxon>
        <taxon>Buchnereae</taxon>
        <taxon>Striga</taxon>
    </lineage>
</organism>
<proteinExistence type="predicted"/>
<protein>
    <submittedName>
        <fullName evidence="1">Pre-mRNA-processing factor 17</fullName>
    </submittedName>
</protein>
<dbReference type="AlphaFoldDB" id="A0A5A7RAM3"/>
<dbReference type="Proteomes" id="UP000325081">
    <property type="component" value="Unassembled WGS sequence"/>
</dbReference>
<sequence>MPTEEGRLIYVYGHLHYNVVYWLAPTLLSQSTTSFIAGLLQGFWSTHRMATSSTLAISSSNPFPLNRGSKISSSLPSFFICRAHTTSSLEALGLKSSTGLFPVNSSSITTPKLYISPLRVATHDWLYSGGMYPSVPTNSVVTCVWYGEINLASPKSATWASKL</sequence>
<evidence type="ECO:0000313" key="1">
    <source>
        <dbReference type="EMBL" id="GER53647.1"/>
    </source>
</evidence>
<comment type="caution">
    <text evidence="1">The sequence shown here is derived from an EMBL/GenBank/DDBJ whole genome shotgun (WGS) entry which is preliminary data.</text>
</comment>